<dbReference type="GO" id="GO:0020037">
    <property type="term" value="F:heme binding"/>
    <property type="evidence" value="ECO:0007669"/>
    <property type="project" value="InterPro"/>
</dbReference>
<dbReference type="PRINTS" id="PR00385">
    <property type="entry name" value="P450"/>
</dbReference>
<evidence type="ECO:0000256" key="2">
    <source>
        <dbReference type="ARBA" id="ARBA00022723"/>
    </source>
</evidence>
<accession>A0A7T8H224</accession>
<proteinExistence type="inferred from homology"/>
<dbReference type="OrthoDB" id="6365766at2759"/>
<organism evidence="5 6">
    <name type="scientific">Caligus rogercresseyi</name>
    <name type="common">Sea louse</name>
    <dbReference type="NCBI Taxonomy" id="217165"/>
    <lineage>
        <taxon>Eukaryota</taxon>
        <taxon>Metazoa</taxon>
        <taxon>Ecdysozoa</taxon>
        <taxon>Arthropoda</taxon>
        <taxon>Crustacea</taxon>
        <taxon>Multicrustacea</taxon>
        <taxon>Hexanauplia</taxon>
        <taxon>Copepoda</taxon>
        <taxon>Siphonostomatoida</taxon>
        <taxon>Caligidae</taxon>
        <taxon>Caligus</taxon>
    </lineage>
</organism>
<dbReference type="GO" id="GO:0005506">
    <property type="term" value="F:iron ion binding"/>
    <property type="evidence" value="ECO:0007669"/>
    <property type="project" value="InterPro"/>
</dbReference>
<keyword evidence="2" id="KW-0479">Metal-binding</keyword>
<evidence type="ECO:0000313" key="6">
    <source>
        <dbReference type="Proteomes" id="UP000595437"/>
    </source>
</evidence>
<reference evidence="6" key="1">
    <citation type="submission" date="2021-01" db="EMBL/GenBank/DDBJ databases">
        <title>Caligus Genome Assembly.</title>
        <authorList>
            <person name="Gallardo-Escarate C."/>
        </authorList>
    </citation>
    <scope>NUCLEOTIDE SEQUENCE [LARGE SCALE GENOMIC DNA]</scope>
</reference>
<keyword evidence="4" id="KW-0560">Oxidoreductase</keyword>
<name>A0A7T8H224_CALRO</name>
<dbReference type="GO" id="GO:0016712">
    <property type="term" value="F:oxidoreductase activity, acting on paired donors, with incorporation or reduction of molecular oxygen, reduced flavin or flavoprotein as one donor, and incorporation of one atom of oxygen"/>
    <property type="evidence" value="ECO:0007669"/>
    <property type="project" value="TreeGrafter"/>
</dbReference>
<dbReference type="Pfam" id="PF00067">
    <property type="entry name" value="p450"/>
    <property type="match status" value="1"/>
</dbReference>
<dbReference type="Gene3D" id="1.10.630.10">
    <property type="entry name" value="Cytochrome P450"/>
    <property type="match status" value="1"/>
</dbReference>
<sequence length="288" mass="33044">KMVDEDGDAHMHDVFHIPIINVLWSIIGSHRFEYSQGRHSHQYIPLHFCQLPPLSESDEAMLYMKTRIKPGRRSPRDFIDLYLLEMDRNKGSPFFCKKQLIVMLFDFFLAGSETTSTTLLWMMLLMALHNDIQFKAPTEEDMKRLPFTMATIMEIQRFANIAPASLPHKVLKTLRVGKYTLPQGLPSLPTTTDSTTIPRSSVPHGIQPLSLLQGTPPRVICALWLRETGLHGNSLAKKQLFYFFVMILQRYVLRPDPKQYTMGITSVPDPSTLISRKEARSKLIFLLS</sequence>
<dbReference type="InterPro" id="IPR050182">
    <property type="entry name" value="Cytochrome_P450_fam2"/>
</dbReference>
<dbReference type="GO" id="GO:0006805">
    <property type="term" value="P:xenobiotic metabolic process"/>
    <property type="evidence" value="ECO:0007669"/>
    <property type="project" value="TreeGrafter"/>
</dbReference>
<dbReference type="SUPFAM" id="SSF48264">
    <property type="entry name" value="Cytochrome P450"/>
    <property type="match status" value="1"/>
</dbReference>
<keyword evidence="6" id="KW-1185">Reference proteome</keyword>
<dbReference type="GO" id="GO:0005737">
    <property type="term" value="C:cytoplasm"/>
    <property type="evidence" value="ECO:0007669"/>
    <property type="project" value="TreeGrafter"/>
</dbReference>
<protein>
    <submittedName>
        <fullName evidence="5">Cytochrome P450 18A1</fullName>
    </submittedName>
</protein>
<dbReference type="InterPro" id="IPR001128">
    <property type="entry name" value="Cyt_P450"/>
</dbReference>
<dbReference type="EMBL" id="CP045900">
    <property type="protein sequence ID" value="QQP42065.1"/>
    <property type="molecule type" value="Genomic_DNA"/>
</dbReference>
<evidence type="ECO:0000256" key="1">
    <source>
        <dbReference type="ARBA" id="ARBA00010617"/>
    </source>
</evidence>
<dbReference type="Proteomes" id="UP000595437">
    <property type="component" value="Chromosome 11"/>
</dbReference>
<keyword evidence="4" id="KW-0503">Monooxygenase</keyword>
<dbReference type="GO" id="GO:0006082">
    <property type="term" value="P:organic acid metabolic process"/>
    <property type="evidence" value="ECO:0007669"/>
    <property type="project" value="TreeGrafter"/>
</dbReference>
<dbReference type="PANTHER" id="PTHR24300:SF403">
    <property type="entry name" value="CYTOCHROME P450 306A1"/>
    <property type="match status" value="1"/>
</dbReference>
<evidence type="ECO:0000256" key="4">
    <source>
        <dbReference type="ARBA" id="ARBA00023033"/>
    </source>
</evidence>
<comment type="similarity">
    <text evidence="1">Belongs to the cytochrome P450 family.</text>
</comment>
<dbReference type="AlphaFoldDB" id="A0A7T8H224"/>
<evidence type="ECO:0000313" key="5">
    <source>
        <dbReference type="EMBL" id="QQP42065.1"/>
    </source>
</evidence>
<evidence type="ECO:0000256" key="3">
    <source>
        <dbReference type="ARBA" id="ARBA00023004"/>
    </source>
</evidence>
<dbReference type="GO" id="GO:0008395">
    <property type="term" value="F:steroid hydroxylase activity"/>
    <property type="evidence" value="ECO:0007669"/>
    <property type="project" value="TreeGrafter"/>
</dbReference>
<dbReference type="PANTHER" id="PTHR24300">
    <property type="entry name" value="CYTOCHROME P450 508A4-RELATED"/>
    <property type="match status" value="1"/>
</dbReference>
<keyword evidence="3" id="KW-0408">Iron</keyword>
<feature type="non-terminal residue" evidence="5">
    <location>
        <position position="1"/>
    </location>
</feature>
<dbReference type="PRINTS" id="PR00463">
    <property type="entry name" value="EP450I"/>
</dbReference>
<gene>
    <name evidence="5" type="ORF">FKW44_016612</name>
</gene>
<dbReference type="InterPro" id="IPR002401">
    <property type="entry name" value="Cyt_P450_E_grp-I"/>
</dbReference>
<dbReference type="InterPro" id="IPR036396">
    <property type="entry name" value="Cyt_P450_sf"/>
</dbReference>